<organism evidence="13 14">
    <name type="scientific">Cimex lectularius</name>
    <name type="common">Bed bug</name>
    <name type="synonym">Acanthia lectularia</name>
    <dbReference type="NCBI Taxonomy" id="79782"/>
    <lineage>
        <taxon>Eukaryota</taxon>
        <taxon>Metazoa</taxon>
        <taxon>Ecdysozoa</taxon>
        <taxon>Arthropoda</taxon>
        <taxon>Hexapoda</taxon>
        <taxon>Insecta</taxon>
        <taxon>Pterygota</taxon>
        <taxon>Neoptera</taxon>
        <taxon>Paraneoptera</taxon>
        <taxon>Hemiptera</taxon>
        <taxon>Heteroptera</taxon>
        <taxon>Panheteroptera</taxon>
        <taxon>Cimicomorpha</taxon>
        <taxon>Cimicidae</taxon>
        <taxon>Cimex</taxon>
    </lineage>
</organism>
<dbReference type="KEGG" id="clec:106669189"/>
<dbReference type="Proteomes" id="UP000494040">
    <property type="component" value="Unassembled WGS sequence"/>
</dbReference>
<dbReference type="Gene3D" id="3.70.10.10">
    <property type="match status" value="1"/>
</dbReference>
<dbReference type="GO" id="GO:0006281">
    <property type="term" value="P:DNA repair"/>
    <property type="evidence" value="ECO:0007669"/>
    <property type="project" value="TreeGrafter"/>
</dbReference>
<dbReference type="OMA" id="NETQCRF"/>
<evidence type="ECO:0000256" key="8">
    <source>
        <dbReference type="ARBA" id="ARBA00023242"/>
    </source>
</evidence>
<evidence type="ECO:0000313" key="13">
    <source>
        <dbReference type="EnsemblMetazoa" id="XP_014253990.1"/>
    </source>
</evidence>
<dbReference type="GeneID" id="106669189"/>
<keyword evidence="8" id="KW-0539">Nucleus</keyword>
<dbReference type="FunFam" id="3.70.10.10:FF:000005">
    <property type="entry name" value="Cell cycle checkpoint control protein"/>
    <property type="match status" value="1"/>
</dbReference>
<feature type="region of interest" description="Disordered" evidence="12">
    <location>
        <begin position="268"/>
        <end position="343"/>
    </location>
</feature>
<evidence type="ECO:0000256" key="6">
    <source>
        <dbReference type="ARBA" id="ARBA00022801"/>
    </source>
</evidence>
<evidence type="ECO:0000256" key="11">
    <source>
        <dbReference type="ARBA" id="ARBA00079896"/>
    </source>
</evidence>
<dbReference type="SUPFAM" id="SSF55979">
    <property type="entry name" value="DNA clamp"/>
    <property type="match status" value="1"/>
</dbReference>
<name>A0A8I6TG41_CIMLE</name>
<sequence length="408" mass="46492">MKCVIPGQNVKILARAFHSLSKIGDEMFIEPSENELVFRTTNMAQSACAEFRIWRSFFSSYIFNENDLEAKCKITMKSCLSVFKHTHSMEKQVESCEIRMKPDTTIVIFQIKFTNSHIKKYYLPIVESETDLAIVLNEMSNSLTTSSKFLSSVVKNFRYSEDEIAITVEEEKTVIKNHLEMQKDQHLMRTELSFHPTEFESYTIGNPSCVTFCFKELRAVLAFAEPSNLSVKISFDMPGSPIVFRAMNQPVYEANYIISTLNPSHNRTRVGSLSRVQCENTPSGRKRSLETPVRQPLSPFSFTNEIANNEARQELRPNATTPLQNKTPLIPSDESQPISENVHSEYDALSSQAFQTTLGSDKSYNTSPNHSKELIQTVFARCFRRKNLLDDLIGANDILVEDSDNDRL</sequence>
<feature type="compositionally biased region" description="Polar residues" evidence="12">
    <location>
        <begin position="298"/>
        <end position="307"/>
    </location>
</feature>
<dbReference type="PANTHER" id="PTHR15237">
    <property type="entry name" value="DNA REPAIR PROTEIN RAD9"/>
    <property type="match status" value="1"/>
</dbReference>
<dbReference type="GO" id="GO:0000076">
    <property type="term" value="P:DNA replication checkpoint signaling"/>
    <property type="evidence" value="ECO:0007669"/>
    <property type="project" value="TreeGrafter"/>
</dbReference>
<keyword evidence="14" id="KW-1185">Reference proteome</keyword>
<dbReference type="EnsemblMetazoa" id="XM_014398504.2">
    <property type="protein sequence ID" value="XP_014253990.1"/>
    <property type="gene ID" value="LOC106669189"/>
</dbReference>
<dbReference type="Pfam" id="PF04139">
    <property type="entry name" value="Rad9"/>
    <property type="match status" value="1"/>
</dbReference>
<evidence type="ECO:0000256" key="3">
    <source>
        <dbReference type="ARBA" id="ARBA00022553"/>
    </source>
</evidence>
<evidence type="ECO:0000256" key="5">
    <source>
        <dbReference type="ARBA" id="ARBA00022763"/>
    </source>
</evidence>
<dbReference type="InterPro" id="IPR046938">
    <property type="entry name" value="DNA_clamp_sf"/>
</dbReference>
<feature type="compositionally biased region" description="Polar residues" evidence="12">
    <location>
        <begin position="268"/>
        <end position="283"/>
    </location>
</feature>
<evidence type="ECO:0000313" key="14">
    <source>
        <dbReference type="Proteomes" id="UP000494040"/>
    </source>
</evidence>
<comment type="subcellular location">
    <subcellularLocation>
        <location evidence="1">Nucleus</location>
    </subcellularLocation>
</comment>
<keyword evidence="7" id="KW-0269">Exonuclease</keyword>
<accession>A0A8I6TG41</accession>
<comment type="function">
    <text evidence="9">Component of the 9-1-1 cell-cycle checkpoint response complex that plays a major role in DNA repair. The 9-1-1 complex is recruited to DNA lesion upon damage by the RAD17-replication factor C (RFC) clamp loader complex. Acts then as a sliding clamp platform on DNA for several proteins involved in long-patch base excision repair (LP-BER). The 9-1-1 complex stimulates DNA polymerase beta (POLB) activity by increasing its affinity for the 3'-OH end of the primer-template and stabilizes POLB to those sites where LP-BER proceeds; endonuclease FEN1 cleavage activity on substrates with double, nick, or gap flaps of distinct sequences and lengths; and DNA ligase I (LIG1) on long-patch base excision repair substrates. The 9-1-1 complex is necessary for the recruitment of RHNO1 to sites of double-stranded breaks (DSB) occurring during the S phase. RAD9A possesses 3'-&gt;5' double stranded DNA exonuclease activity.</text>
</comment>
<dbReference type="RefSeq" id="XP_014253990.1">
    <property type="nucleotide sequence ID" value="XM_014398504.2"/>
</dbReference>
<keyword evidence="5" id="KW-0227">DNA damage</keyword>
<dbReference type="GO" id="GO:0031573">
    <property type="term" value="P:mitotic intra-S DNA damage checkpoint signaling"/>
    <property type="evidence" value="ECO:0007669"/>
    <property type="project" value="TreeGrafter"/>
</dbReference>
<proteinExistence type="inferred from homology"/>
<dbReference type="GO" id="GO:0004527">
    <property type="term" value="F:exonuclease activity"/>
    <property type="evidence" value="ECO:0007669"/>
    <property type="project" value="UniProtKB-KW"/>
</dbReference>
<keyword evidence="3" id="KW-0597">Phosphoprotein</keyword>
<dbReference type="PANTHER" id="PTHR15237:SF0">
    <property type="entry name" value="CELL CYCLE CHECKPOINT CONTROL PROTEIN"/>
    <property type="match status" value="1"/>
</dbReference>
<dbReference type="InterPro" id="IPR007268">
    <property type="entry name" value="Rad9/Ddc1"/>
</dbReference>
<keyword evidence="6" id="KW-0378">Hydrolase</keyword>
<dbReference type="GO" id="GO:0030896">
    <property type="term" value="C:checkpoint clamp complex"/>
    <property type="evidence" value="ECO:0007669"/>
    <property type="project" value="InterPro"/>
</dbReference>
<evidence type="ECO:0000256" key="4">
    <source>
        <dbReference type="ARBA" id="ARBA00022722"/>
    </source>
</evidence>
<evidence type="ECO:0000256" key="12">
    <source>
        <dbReference type="SAM" id="MobiDB-lite"/>
    </source>
</evidence>
<dbReference type="CTD" id="40054"/>
<keyword evidence="4" id="KW-0540">Nuclease</keyword>
<feature type="compositionally biased region" description="Polar residues" evidence="12">
    <location>
        <begin position="318"/>
        <end position="341"/>
    </location>
</feature>
<dbReference type="GO" id="GO:0071479">
    <property type="term" value="P:cellular response to ionizing radiation"/>
    <property type="evidence" value="ECO:0007669"/>
    <property type="project" value="TreeGrafter"/>
</dbReference>
<protein>
    <recommendedName>
        <fullName evidence="10">Cell cycle checkpoint control protein RAD9A</fullName>
    </recommendedName>
    <alternativeName>
        <fullName evidence="11">DNA repair exonuclease rad9 homolog A</fullName>
    </alternativeName>
</protein>
<evidence type="ECO:0000256" key="1">
    <source>
        <dbReference type="ARBA" id="ARBA00004123"/>
    </source>
</evidence>
<evidence type="ECO:0000256" key="7">
    <source>
        <dbReference type="ARBA" id="ARBA00022839"/>
    </source>
</evidence>
<dbReference type="AlphaFoldDB" id="A0A8I6TG41"/>
<reference evidence="13" key="1">
    <citation type="submission" date="2022-01" db="UniProtKB">
        <authorList>
            <consortium name="EnsemblMetazoa"/>
        </authorList>
    </citation>
    <scope>IDENTIFICATION</scope>
</reference>
<dbReference type="OrthoDB" id="60092at2759"/>
<evidence type="ECO:0000256" key="10">
    <source>
        <dbReference type="ARBA" id="ARBA00069752"/>
    </source>
</evidence>
<comment type="similarity">
    <text evidence="2">Belongs to the rad9 family.</text>
</comment>
<evidence type="ECO:0000256" key="9">
    <source>
        <dbReference type="ARBA" id="ARBA00059283"/>
    </source>
</evidence>
<evidence type="ECO:0000256" key="2">
    <source>
        <dbReference type="ARBA" id="ARBA00008494"/>
    </source>
</evidence>